<protein>
    <submittedName>
        <fullName evidence="2">Uncharacterized protein</fullName>
    </submittedName>
</protein>
<reference evidence="2" key="1">
    <citation type="submission" date="2021-01" db="EMBL/GenBank/DDBJ databases">
        <authorList>
            <person name="Kaushik A."/>
        </authorList>
    </citation>
    <scope>NUCLEOTIDE SEQUENCE</scope>
    <source>
        <strain evidence="2">AG2-2IIIB</strain>
    </source>
</reference>
<dbReference type="EMBL" id="CAJMWT010008835">
    <property type="protein sequence ID" value="CAE6535668.1"/>
    <property type="molecule type" value="Genomic_DNA"/>
</dbReference>
<accession>A0A8H3HIU5</accession>
<evidence type="ECO:0000313" key="3">
    <source>
        <dbReference type="Proteomes" id="UP000663843"/>
    </source>
</evidence>
<proteinExistence type="predicted"/>
<feature type="region of interest" description="Disordered" evidence="1">
    <location>
        <begin position="1"/>
        <end position="112"/>
    </location>
</feature>
<feature type="compositionally biased region" description="Polar residues" evidence="1">
    <location>
        <begin position="44"/>
        <end position="57"/>
    </location>
</feature>
<feature type="compositionally biased region" description="Low complexity" evidence="1">
    <location>
        <begin position="34"/>
        <end position="43"/>
    </location>
</feature>
<sequence length="194" mass="20625">MSTPSSSSKRKRRGRPNMGDFLHPGEWGHKRSRSGSPSAPGASTPTDYSNSPTPSNHSSRDPSPMERLGPSPPSHRSPDNSASTPIPPPSNRVHQTPLATTGIPHSTGKSTGNAWTGLEQALRALRLTTKICPPLSLAAEDLTSCLPMFEAAAKSHRDYDILATGLKSMVDQLIRHLSGTTSESIIDTITGIAE</sequence>
<comment type="caution">
    <text evidence="2">The sequence shown here is derived from an EMBL/GenBank/DDBJ whole genome shotgun (WGS) entry which is preliminary data.</text>
</comment>
<organism evidence="2 3">
    <name type="scientific">Rhizoctonia solani</name>
    <dbReference type="NCBI Taxonomy" id="456999"/>
    <lineage>
        <taxon>Eukaryota</taxon>
        <taxon>Fungi</taxon>
        <taxon>Dikarya</taxon>
        <taxon>Basidiomycota</taxon>
        <taxon>Agaricomycotina</taxon>
        <taxon>Agaricomycetes</taxon>
        <taxon>Cantharellales</taxon>
        <taxon>Ceratobasidiaceae</taxon>
        <taxon>Rhizoctonia</taxon>
    </lineage>
</organism>
<dbReference type="Proteomes" id="UP000663843">
    <property type="component" value="Unassembled WGS sequence"/>
</dbReference>
<gene>
    <name evidence="2" type="ORF">RDB_LOCUS185985</name>
</gene>
<evidence type="ECO:0000256" key="1">
    <source>
        <dbReference type="SAM" id="MobiDB-lite"/>
    </source>
</evidence>
<evidence type="ECO:0000313" key="2">
    <source>
        <dbReference type="EMBL" id="CAE6535668.1"/>
    </source>
</evidence>
<dbReference type="AlphaFoldDB" id="A0A8H3HIU5"/>
<feature type="compositionally biased region" description="Polar residues" evidence="1">
    <location>
        <begin position="92"/>
        <end position="112"/>
    </location>
</feature>
<name>A0A8H3HIU5_9AGAM</name>